<feature type="coiled-coil region" evidence="1">
    <location>
        <begin position="32"/>
        <end position="59"/>
    </location>
</feature>
<feature type="chain" id="PRO_5047238466" evidence="2">
    <location>
        <begin position="23"/>
        <end position="302"/>
    </location>
</feature>
<dbReference type="Proteomes" id="UP001317705">
    <property type="component" value="Chromosome"/>
</dbReference>
<keyword evidence="2" id="KW-0732">Signal</keyword>
<proteinExistence type="predicted"/>
<organism evidence="3 4">
    <name type="scientific">Geotalea uraniireducens</name>
    <dbReference type="NCBI Taxonomy" id="351604"/>
    <lineage>
        <taxon>Bacteria</taxon>
        <taxon>Pseudomonadati</taxon>
        <taxon>Thermodesulfobacteriota</taxon>
        <taxon>Desulfuromonadia</taxon>
        <taxon>Geobacterales</taxon>
        <taxon>Geobacteraceae</taxon>
        <taxon>Geotalea</taxon>
    </lineage>
</organism>
<feature type="signal peptide" evidence="2">
    <location>
        <begin position="1"/>
        <end position="22"/>
    </location>
</feature>
<name>A0ABN6VWZ1_9BACT</name>
<protein>
    <submittedName>
        <fullName evidence="3">Uncharacterized protein</fullName>
    </submittedName>
</protein>
<evidence type="ECO:0000313" key="3">
    <source>
        <dbReference type="EMBL" id="BDV43776.1"/>
    </source>
</evidence>
<dbReference type="RefSeq" id="WP_281999897.1">
    <property type="nucleotide sequence ID" value="NZ_AP027151.1"/>
</dbReference>
<keyword evidence="4" id="KW-1185">Reference proteome</keyword>
<gene>
    <name evidence="3" type="ORF">GURASL_26990</name>
</gene>
<keyword evidence="1" id="KW-0175">Coiled coil</keyword>
<evidence type="ECO:0000256" key="1">
    <source>
        <dbReference type="SAM" id="Coils"/>
    </source>
</evidence>
<reference evidence="3 4" key="1">
    <citation type="submission" date="2022-12" db="EMBL/GenBank/DDBJ databases">
        <title>Polyphasic characterization of Geotalea uranireducens NIT-SL11 newly isolated from a complex of sewage sludge and microbially reduced graphene oxide.</title>
        <authorList>
            <person name="Xie L."/>
            <person name="Yoshida N."/>
            <person name="Meng L."/>
        </authorList>
    </citation>
    <scope>NUCLEOTIDE SEQUENCE [LARGE SCALE GENOMIC DNA]</scope>
    <source>
        <strain evidence="3 4">NIT-SL11</strain>
    </source>
</reference>
<evidence type="ECO:0000313" key="4">
    <source>
        <dbReference type="Proteomes" id="UP001317705"/>
    </source>
</evidence>
<accession>A0ABN6VWZ1</accession>
<sequence>MKSVLVAALLAAASLPAPFAAAEDVPSCEEMVKQQSVALEAARQENTALAEKMRTMECTPVISRDELLQRNYRQLQELAANTRVQRQSMADFENFVRWMGGSLSGYAKYIEAGSVVAGFARVLPIPYAGQASVLTKFVSQGVLALNATSVSIAKYLDTSGKFVAKVDALDPAKGLTSTQLADAARFADAELLKEMLDVQTRLKTTAEISSSSLSFLETVNQYMGSSDEYWNKTKSFIMRKDVDKHEKSFLTSSLEGLRTRTGQFNNKLRIFEDAARKDVPLIKKTVAYDDLLQELEARGARH</sequence>
<dbReference type="EMBL" id="AP027151">
    <property type="protein sequence ID" value="BDV43776.1"/>
    <property type="molecule type" value="Genomic_DNA"/>
</dbReference>
<evidence type="ECO:0000256" key="2">
    <source>
        <dbReference type="SAM" id="SignalP"/>
    </source>
</evidence>